<feature type="transmembrane region" description="Helical" evidence="13">
    <location>
        <begin position="181"/>
        <end position="202"/>
    </location>
</feature>
<evidence type="ECO:0000256" key="4">
    <source>
        <dbReference type="ARBA" id="ARBA00022475"/>
    </source>
</evidence>
<dbReference type="GO" id="GO:0005901">
    <property type="term" value="C:caveola"/>
    <property type="evidence" value="ECO:0007669"/>
    <property type="project" value="UniProtKB-SubCell"/>
</dbReference>
<evidence type="ECO:0000256" key="8">
    <source>
        <dbReference type="ARBA" id="ARBA00023157"/>
    </source>
</evidence>
<dbReference type="AlphaFoldDB" id="A0A9N9WAX3"/>
<name>A0A9N9WAX3_9NEOP</name>
<evidence type="ECO:0000256" key="3">
    <source>
        <dbReference type="ARBA" id="ARBA00010532"/>
    </source>
</evidence>
<evidence type="ECO:0000256" key="9">
    <source>
        <dbReference type="ARBA" id="ARBA00023170"/>
    </source>
</evidence>
<keyword evidence="8" id="KW-1015">Disulfide bond</keyword>
<proteinExistence type="inferred from homology"/>
<evidence type="ECO:0000313" key="15">
    <source>
        <dbReference type="Proteomes" id="UP001153714"/>
    </source>
</evidence>
<dbReference type="GO" id="GO:0005737">
    <property type="term" value="C:cytoplasm"/>
    <property type="evidence" value="ECO:0007669"/>
    <property type="project" value="TreeGrafter"/>
</dbReference>
<keyword evidence="6 13" id="KW-1133">Transmembrane helix</keyword>
<sequence length="262" mass="29911">MLKSHINKNNTIPIFRRQACRIVPFTYEETVNDRYGFEYYRYLMESSAFNSTSPYACKCNNNCLPDGFVDISNCYYGFPITLSKPHFMDADPQQRSYYEGMHPDPEKHSSILDIEPTMGVPLALSSKVQVNLAVRMSPGNPITKPLKDKIVPMLWLSLYCKEPPPEILSLLRLRLVISPPLIIAIEVLLFVIGFIIGTSGFYRFIRPTYEVVDIVDDKKITVGDRNVISENIAFSEDERSTKEAVSLLTIKEDDMNSIYIDT</sequence>
<dbReference type="PANTHER" id="PTHR11923">
    <property type="entry name" value="SCAVENGER RECEPTOR CLASS B TYPE-1 SR-B1"/>
    <property type="match status" value="1"/>
</dbReference>
<dbReference type="PRINTS" id="PR01609">
    <property type="entry name" value="CD36FAMILY"/>
</dbReference>
<keyword evidence="5 13" id="KW-0812">Transmembrane</keyword>
<evidence type="ECO:0000256" key="7">
    <source>
        <dbReference type="ARBA" id="ARBA00023136"/>
    </source>
</evidence>
<dbReference type="OrthoDB" id="18585at2759"/>
<reference evidence="14" key="1">
    <citation type="submission" date="2021-12" db="EMBL/GenBank/DDBJ databases">
        <authorList>
            <person name="King R."/>
        </authorList>
    </citation>
    <scope>NUCLEOTIDE SEQUENCE</scope>
</reference>
<evidence type="ECO:0000256" key="10">
    <source>
        <dbReference type="ARBA" id="ARBA00023180"/>
    </source>
</evidence>
<dbReference type="InterPro" id="IPR002159">
    <property type="entry name" value="CD36_fam"/>
</dbReference>
<accession>A0A9N9WAX3</accession>
<comment type="similarity">
    <text evidence="3">Belongs to the CD36 family.</text>
</comment>
<keyword evidence="9" id="KW-0675">Receptor</keyword>
<keyword evidence="7 13" id="KW-0472">Membrane</keyword>
<evidence type="ECO:0000256" key="6">
    <source>
        <dbReference type="ARBA" id="ARBA00022989"/>
    </source>
</evidence>
<organism evidence="14 15">
    <name type="scientific">Diatraea saccharalis</name>
    <name type="common">sugarcane borer</name>
    <dbReference type="NCBI Taxonomy" id="40085"/>
    <lineage>
        <taxon>Eukaryota</taxon>
        <taxon>Metazoa</taxon>
        <taxon>Ecdysozoa</taxon>
        <taxon>Arthropoda</taxon>
        <taxon>Hexapoda</taxon>
        <taxon>Insecta</taxon>
        <taxon>Pterygota</taxon>
        <taxon>Neoptera</taxon>
        <taxon>Endopterygota</taxon>
        <taxon>Lepidoptera</taxon>
        <taxon>Glossata</taxon>
        <taxon>Ditrysia</taxon>
        <taxon>Pyraloidea</taxon>
        <taxon>Crambidae</taxon>
        <taxon>Crambinae</taxon>
        <taxon>Diatraea</taxon>
    </lineage>
</organism>
<evidence type="ECO:0000256" key="1">
    <source>
        <dbReference type="ARBA" id="ARBA00004189"/>
    </source>
</evidence>
<evidence type="ECO:0000256" key="2">
    <source>
        <dbReference type="ARBA" id="ARBA00004651"/>
    </source>
</evidence>
<dbReference type="EMBL" id="OU893348">
    <property type="protein sequence ID" value="CAG9787490.1"/>
    <property type="molecule type" value="Genomic_DNA"/>
</dbReference>
<dbReference type="PANTHER" id="PTHR11923:SF110">
    <property type="entry name" value="SCAVENGER RECEPTOR CLASS B MEMBER 1"/>
    <property type="match status" value="1"/>
</dbReference>
<gene>
    <name evidence="14" type="ORF">DIATSA_LOCUS5364</name>
</gene>
<evidence type="ECO:0000313" key="14">
    <source>
        <dbReference type="EMBL" id="CAG9787490.1"/>
    </source>
</evidence>
<dbReference type="Pfam" id="PF01130">
    <property type="entry name" value="CD36"/>
    <property type="match status" value="1"/>
</dbReference>
<evidence type="ECO:0000256" key="13">
    <source>
        <dbReference type="SAM" id="Phobius"/>
    </source>
</evidence>
<evidence type="ECO:0000256" key="5">
    <source>
        <dbReference type="ARBA" id="ARBA00022692"/>
    </source>
</evidence>
<keyword evidence="4" id="KW-1003">Cell membrane</keyword>
<dbReference type="GO" id="GO:0005044">
    <property type="term" value="F:scavenger receptor activity"/>
    <property type="evidence" value="ECO:0007669"/>
    <property type="project" value="TreeGrafter"/>
</dbReference>
<reference evidence="14" key="2">
    <citation type="submission" date="2022-10" db="EMBL/GenBank/DDBJ databases">
        <authorList>
            <consortium name="ENA_rothamsted_submissions"/>
            <consortium name="culmorum"/>
            <person name="King R."/>
        </authorList>
    </citation>
    <scope>NUCLEOTIDE SEQUENCE</scope>
</reference>
<comment type="subcellular location">
    <subcellularLocation>
        <location evidence="2">Cell membrane</location>
        <topology evidence="2">Multi-pass membrane protein</topology>
    </subcellularLocation>
    <subcellularLocation>
        <location evidence="1">Membrane</location>
        <location evidence="1">Caveola</location>
        <topology evidence="1">Multi-pass membrane protein</topology>
    </subcellularLocation>
</comment>
<dbReference type="Proteomes" id="UP001153714">
    <property type="component" value="Chromosome 17"/>
</dbReference>
<protein>
    <recommendedName>
        <fullName evidence="11">Scavenger receptor class B member 1</fullName>
    </recommendedName>
    <alternativeName>
        <fullName evidence="12">SR-BI</fullName>
    </alternativeName>
</protein>
<keyword evidence="10" id="KW-0325">Glycoprotein</keyword>
<evidence type="ECO:0000256" key="12">
    <source>
        <dbReference type="ARBA" id="ARBA00042244"/>
    </source>
</evidence>
<evidence type="ECO:0000256" key="11">
    <source>
        <dbReference type="ARBA" id="ARBA00040821"/>
    </source>
</evidence>
<keyword evidence="15" id="KW-1185">Reference proteome</keyword>